<dbReference type="Gene3D" id="3.40.50.1820">
    <property type="entry name" value="alpha/beta hydrolase"/>
    <property type="match status" value="1"/>
</dbReference>
<protein>
    <recommendedName>
        <fullName evidence="3">Serine hydrolase domain-containing protein</fullName>
    </recommendedName>
</protein>
<gene>
    <name evidence="4" type="ORF">BOTBODRAFT_55683</name>
</gene>
<sequence>MTRRILLLHGYSQNKTILYKKISAVRKACKDCEFVFVDAPHVVDPEGDDPHDHATVDLTDPTLTPRAWWPIDPVTQAYTSVEETMVFLRDLLAKDRFHGVFGFSQGTAVAAVLCAVLERPHLYPSFMVDGVSPHPPFEFAIFVSGFKPIRSDILPPLFVEPIKTPTLHVVGRGDAIIPPERAQTLIDACVDPRVEWHEGGHFIPSNASWRRFFAAYITNSDPNATAERLHVPSPLSADVSTATTPNDTRSVTPSCSR</sequence>
<dbReference type="STRING" id="930990.A0A067MGW2"/>
<dbReference type="FunCoup" id="A0A067MGW2">
    <property type="interactions" value="247"/>
</dbReference>
<organism evidence="4 5">
    <name type="scientific">Botryobasidium botryosum (strain FD-172 SS1)</name>
    <dbReference type="NCBI Taxonomy" id="930990"/>
    <lineage>
        <taxon>Eukaryota</taxon>
        <taxon>Fungi</taxon>
        <taxon>Dikarya</taxon>
        <taxon>Basidiomycota</taxon>
        <taxon>Agaricomycotina</taxon>
        <taxon>Agaricomycetes</taxon>
        <taxon>Cantharellales</taxon>
        <taxon>Botryobasidiaceae</taxon>
        <taxon>Botryobasidium</taxon>
    </lineage>
</organism>
<dbReference type="SUPFAM" id="SSF53474">
    <property type="entry name" value="alpha/beta-Hydrolases"/>
    <property type="match status" value="1"/>
</dbReference>
<dbReference type="OrthoDB" id="2094269at2759"/>
<reference evidence="5" key="1">
    <citation type="journal article" date="2014" name="Proc. Natl. Acad. Sci. U.S.A.">
        <title>Extensive sampling of basidiomycete genomes demonstrates inadequacy of the white-rot/brown-rot paradigm for wood decay fungi.</title>
        <authorList>
            <person name="Riley R."/>
            <person name="Salamov A.A."/>
            <person name="Brown D.W."/>
            <person name="Nagy L.G."/>
            <person name="Floudas D."/>
            <person name="Held B.W."/>
            <person name="Levasseur A."/>
            <person name="Lombard V."/>
            <person name="Morin E."/>
            <person name="Otillar R."/>
            <person name="Lindquist E.A."/>
            <person name="Sun H."/>
            <person name="LaButti K.M."/>
            <person name="Schmutz J."/>
            <person name="Jabbour D."/>
            <person name="Luo H."/>
            <person name="Baker S.E."/>
            <person name="Pisabarro A.G."/>
            <person name="Walton J.D."/>
            <person name="Blanchette R.A."/>
            <person name="Henrissat B."/>
            <person name="Martin F."/>
            <person name="Cullen D."/>
            <person name="Hibbett D.S."/>
            <person name="Grigoriev I.V."/>
        </authorList>
    </citation>
    <scope>NUCLEOTIDE SEQUENCE [LARGE SCALE GENOMIC DNA]</scope>
    <source>
        <strain evidence="5">FD-172 SS1</strain>
    </source>
</reference>
<name>A0A067MGW2_BOTB1</name>
<dbReference type="EMBL" id="KL198040">
    <property type="protein sequence ID" value="KDQ13935.1"/>
    <property type="molecule type" value="Genomic_DNA"/>
</dbReference>
<dbReference type="Proteomes" id="UP000027195">
    <property type="component" value="Unassembled WGS sequence"/>
</dbReference>
<dbReference type="AlphaFoldDB" id="A0A067MGW2"/>
<proteinExistence type="predicted"/>
<dbReference type="HOGENOM" id="CLU_051938_2_1_1"/>
<accession>A0A067MGW2</accession>
<feature type="region of interest" description="Disordered" evidence="2">
    <location>
        <begin position="235"/>
        <end position="257"/>
    </location>
</feature>
<evidence type="ECO:0000313" key="5">
    <source>
        <dbReference type="Proteomes" id="UP000027195"/>
    </source>
</evidence>
<dbReference type="GO" id="GO:0016787">
    <property type="term" value="F:hydrolase activity"/>
    <property type="evidence" value="ECO:0007669"/>
    <property type="project" value="UniProtKB-KW"/>
</dbReference>
<dbReference type="GO" id="GO:0005737">
    <property type="term" value="C:cytoplasm"/>
    <property type="evidence" value="ECO:0007669"/>
    <property type="project" value="TreeGrafter"/>
</dbReference>
<feature type="compositionally biased region" description="Polar residues" evidence="2">
    <location>
        <begin position="238"/>
        <end position="257"/>
    </location>
</feature>
<dbReference type="InParanoid" id="A0A067MGW2"/>
<evidence type="ECO:0000313" key="4">
    <source>
        <dbReference type="EMBL" id="KDQ13935.1"/>
    </source>
</evidence>
<evidence type="ECO:0000256" key="2">
    <source>
        <dbReference type="SAM" id="MobiDB-lite"/>
    </source>
</evidence>
<dbReference type="GO" id="GO:0005634">
    <property type="term" value="C:nucleus"/>
    <property type="evidence" value="ECO:0007669"/>
    <property type="project" value="TreeGrafter"/>
</dbReference>
<dbReference type="PANTHER" id="PTHR48070">
    <property type="entry name" value="ESTERASE OVCA2"/>
    <property type="match status" value="1"/>
</dbReference>
<keyword evidence="5" id="KW-1185">Reference proteome</keyword>
<dbReference type="InterPro" id="IPR005645">
    <property type="entry name" value="FSH-like_dom"/>
</dbReference>
<feature type="domain" description="Serine hydrolase" evidence="3">
    <location>
        <begin position="3"/>
        <end position="211"/>
    </location>
</feature>
<evidence type="ECO:0000259" key="3">
    <source>
        <dbReference type="Pfam" id="PF03959"/>
    </source>
</evidence>
<dbReference type="Pfam" id="PF03959">
    <property type="entry name" value="FSH1"/>
    <property type="match status" value="1"/>
</dbReference>
<evidence type="ECO:0000256" key="1">
    <source>
        <dbReference type="ARBA" id="ARBA00022801"/>
    </source>
</evidence>
<dbReference type="PANTHER" id="PTHR48070:SF6">
    <property type="entry name" value="ESTERASE OVCA2"/>
    <property type="match status" value="1"/>
</dbReference>
<dbReference type="InterPro" id="IPR029058">
    <property type="entry name" value="AB_hydrolase_fold"/>
</dbReference>
<keyword evidence="1" id="KW-0378">Hydrolase</keyword>
<dbReference type="InterPro" id="IPR050593">
    <property type="entry name" value="LovG"/>
</dbReference>